<protein>
    <submittedName>
        <fullName evidence="1">Uncharacterized protein</fullName>
    </submittedName>
</protein>
<keyword evidence="2" id="KW-1185">Reference proteome</keyword>
<organism evidence="1 2">
    <name type="scientific">Trichogramma brassicae</name>
    <dbReference type="NCBI Taxonomy" id="86971"/>
    <lineage>
        <taxon>Eukaryota</taxon>
        <taxon>Metazoa</taxon>
        <taxon>Ecdysozoa</taxon>
        <taxon>Arthropoda</taxon>
        <taxon>Hexapoda</taxon>
        <taxon>Insecta</taxon>
        <taxon>Pterygota</taxon>
        <taxon>Neoptera</taxon>
        <taxon>Endopterygota</taxon>
        <taxon>Hymenoptera</taxon>
        <taxon>Apocrita</taxon>
        <taxon>Proctotrupomorpha</taxon>
        <taxon>Chalcidoidea</taxon>
        <taxon>Trichogrammatidae</taxon>
        <taxon>Trichogramma</taxon>
    </lineage>
</organism>
<proteinExistence type="predicted"/>
<reference evidence="1 2" key="1">
    <citation type="submission" date="2020-02" db="EMBL/GenBank/DDBJ databases">
        <authorList>
            <person name="Ferguson B K."/>
        </authorList>
    </citation>
    <scope>NUCLEOTIDE SEQUENCE [LARGE SCALE GENOMIC DNA]</scope>
</reference>
<name>A0A6H5ITP4_9HYME</name>
<accession>A0A6H5ITP4</accession>
<dbReference type="Proteomes" id="UP000479190">
    <property type="component" value="Unassembled WGS sequence"/>
</dbReference>
<gene>
    <name evidence="1" type="ORF">TBRA_LOCUS9919</name>
</gene>
<dbReference type="EMBL" id="CADCXV010000892">
    <property type="protein sequence ID" value="CAB0038127.1"/>
    <property type="molecule type" value="Genomic_DNA"/>
</dbReference>
<dbReference type="AlphaFoldDB" id="A0A6H5ITP4"/>
<evidence type="ECO:0000313" key="2">
    <source>
        <dbReference type="Proteomes" id="UP000479190"/>
    </source>
</evidence>
<sequence>MKSEKAIISKLLQFDSSLDMPPRGSRWMARSNDASYACPAHLLAFSHSPTCLVRFIKSVRVATPPCEEGRKKSHRQVIFLEKS</sequence>
<evidence type="ECO:0000313" key="1">
    <source>
        <dbReference type="EMBL" id="CAB0038127.1"/>
    </source>
</evidence>